<keyword evidence="1" id="KW-0413">Isomerase</keyword>
<protein>
    <recommendedName>
        <fullName evidence="4">Aspartate racemase</fullName>
    </recommendedName>
</protein>
<dbReference type="Gene3D" id="3.40.50.1860">
    <property type="match status" value="2"/>
</dbReference>
<dbReference type="Proteomes" id="UP001443914">
    <property type="component" value="Unassembled WGS sequence"/>
</dbReference>
<reference evidence="2" key="1">
    <citation type="submission" date="2024-03" db="EMBL/GenBank/DDBJ databases">
        <title>WGS assembly of Saponaria officinalis var. Norfolk2.</title>
        <authorList>
            <person name="Jenkins J."/>
            <person name="Shu S."/>
            <person name="Grimwood J."/>
            <person name="Barry K."/>
            <person name="Goodstein D."/>
            <person name="Schmutz J."/>
            <person name="Leebens-Mack J."/>
            <person name="Osbourn A."/>
        </authorList>
    </citation>
    <scope>NUCLEOTIDE SEQUENCE [LARGE SCALE GENOMIC DNA]</scope>
    <source>
        <strain evidence="2">JIC</strain>
    </source>
</reference>
<accession>A0AAW1JPV1</accession>
<comment type="caution">
    <text evidence="2">The sequence shown here is derived from an EMBL/GenBank/DDBJ whole genome shotgun (WGS) entry which is preliminary data.</text>
</comment>
<organism evidence="2 3">
    <name type="scientific">Saponaria officinalis</name>
    <name type="common">Common soapwort</name>
    <name type="synonym">Lychnis saponaria</name>
    <dbReference type="NCBI Taxonomy" id="3572"/>
    <lineage>
        <taxon>Eukaryota</taxon>
        <taxon>Viridiplantae</taxon>
        <taxon>Streptophyta</taxon>
        <taxon>Embryophyta</taxon>
        <taxon>Tracheophyta</taxon>
        <taxon>Spermatophyta</taxon>
        <taxon>Magnoliopsida</taxon>
        <taxon>eudicotyledons</taxon>
        <taxon>Gunneridae</taxon>
        <taxon>Pentapetalae</taxon>
        <taxon>Caryophyllales</taxon>
        <taxon>Caryophyllaceae</taxon>
        <taxon>Caryophylleae</taxon>
        <taxon>Saponaria</taxon>
    </lineage>
</organism>
<dbReference type="InterPro" id="IPR015942">
    <property type="entry name" value="Asp/Glu/hydantoin_racemase"/>
</dbReference>
<sequence>MLSTINNMHVIEIQKTSETNFPFKIMNDANNHRNNSNKHGVKSLICSNSSIKLSSFSNESKNVVGVIGGVSVLSTLIFLEKFVLWGSRKCQGGVPFIVCSDPFMKRRLYNKNTFMVENMRSKRVFLEEGGAKCIVMPCHVSHALYGEISLGCELPFLHVARCVARELVEARFRPLEAGCGVKIGLIANEATLLAGFYQDELKKQGFEVAMPDRLTMEHIVKPAMKCMKQNDVVGARNLLRIAIQGLLVKAVNVVILASDELQCLLPYDDPLVKYCVDPLDSLARSTVNWANSVQEDTQEIYR</sequence>
<dbReference type="AlphaFoldDB" id="A0AAW1JPV1"/>
<evidence type="ECO:0000313" key="2">
    <source>
        <dbReference type="EMBL" id="KAK9706144.1"/>
    </source>
</evidence>
<gene>
    <name evidence="2" type="ORF">RND81_07G106700</name>
</gene>
<evidence type="ECO:0000313" key="3">
    <source>
        <dbReference type="Proteomes" id="UP001443914"/>
    </source>
</evidence>
<dbReference type="PANTHER" id="PTHR21198">
    <property type="entry name" value="GLUTAMATE RACEMASE"/>
    <property type="match status" value="1"/>
</dbReference>
<dbReference type="GO" id="GO:0047661">
    <property type="term" value="F:amino-acid racemase activity"/>
    <property type="evidence" value="ECO:0007669"/>
    <property type="project" value="InterPro"/>
</dbReference>
<dbReference type="Pfam" id="PF01177">
    <property type="entry name" value="Asp_Glu_race"/>
    <property type="match status" value="1"/>
</dbReference>
<dbReference type="SUPFAM" id="SSF53681">
    <property type="entry name" value="Aspartate/glutamate racemase"/>
    <property type="match status" value="2"/>
</dbReference>
<dbReference type="PANTHER" id="PTHR21198:SF7">
    <property type="entry name" value="ASPARTATE-GLUTAMATE RACEMASE FAMILY"/>
    <property type="match status" value="1"/>
</dbReference>
<dbReference type="EMBL" id="JBDFQZ010000007">
    <property type="protein sequence ID" value="KAK9706144.1"/>
    <property type="molecule type" value="Genomic_DNA"/>
</dbReference>
<evidence type="ECO:0008006" key="4">
    <source>
        <dbReference type="Google" id="ProtNLM"/>
    </source>
</evidence>
<name>A0AAW1JPV1_SAPOF</name>
<dbReference type="InterPro" id="IPR001920">
    <property type="entry name" value="Asp/Glu_race"/>
</dbReference>
<proteinExistence type="predicted"/>
<keyword evidence="3" id="KW-1185">Reference proteome</keyword>
<evidence type="ECO:0000256" key="1">
    <source>
        <dbReference type="ARBA" id="ARBA00023235"/>
    </source>
</evidence>